<accession>A0A9W7ESD5</accession>
<name>A0A9W7ESD5_9STRA</name>
<evidence type="ECO:0000259" key="1">
    <source>
        <dbReference type="PROSITE" id="PS50106"/>
    </source>
</evidence>
<feature type="domain" description="PDZ" evidence="1">
    <location>
        <begin position="24"/>
        <end position="81"/>
    </location>
</feature>
<dbReference type="Pfam" id="PF00650">
    <property type="entry name" value="CRAL_TRIO"/>
    <property type="match status" value="1"/>
</dbReference>
<dbReference type="PROSITE" id="PS50106">
    <property type="entry name" value="PDZ"/>
    <property type="match status" value="1"/>
</dbReference>
<dbReference type="EMBL" id="BRXY01000338">
    <property type="protein sequence ID" value="GMH88123.1"/>
    <property type="molecule type" value="Genomic_DNA"/>
</dbReference>
<dbReference type="InterPro" id="IPR036865">
    <property type="entry name" value="CRAL-TRIO_dom_sf"/>
</dbReference>
<dbReference type="SUPFAM" id="SSF50156">
    <property type="entry name" value="PDZ domain-like"/>
    <property type="match status" value="1"/>
</dbReference>
<evidence type="ECO:0000259" key="2">
    <source>
        <dbReference type="PROSITE" id="PS50191"/>
    </source>
</evidence>
<protein>
    <recommendedName>
        <fullName evidence="5">CRAL-TRIO domain-containing protein</fullName>
    </recommendedName>
</protein>
<dbReference type="AlphaFoldDB" id="A0A9W7ESD5"/>
<sequence>MASKSSSPALALGPSTLDVAFDAGTLGLQLKRLRSSDPLATGTALIPCYAFINDVVKGSQGDKGGVKVGDGVIAISGVEFSRKAPALTFSAPSPTKTPGGLTTIVSEGNLADSNSSSEGSDFVHVPNAGVNTGTNTSNSQELGHVDESSYEDLMVAIKSHDRKESPLFITFQRYHWSSDELAWSRFLTARDFDLDSSKAMIKQQQLWRKENLPVDRLDPGIVRVLNSGGVGSVLHPPALITSPDNDDTSTPNPFLYVNLASIQSLNAEMLAEGNENGSDLIVKAFVSLTEECLDASPNPSAPKVSQLIDLGSIGLNFSPSILKQVYQVFESNYPETLNHFIIYPVNRFVAAGIYGVLSFINEKTRKKFIVTDRIEVVCEHLGLREDEVGPDLGEFMRTKSGGEEECK</sequence>
<dbReference type="PROSITE" id="PS50191">
    <property type="entry name" value="CRAL_TRIO"/>
    <property type="match status" value="1"/>
</dbReference>
<dbReference type="SUPFAM" id="SSF46938">
    <property type="entry name" value="CRAL/TRIO N-terminal domain"/>
    <property type="match status" value="1"/>
</dbReference>
<dbReference type="InterPro" id="IPR036034">
    <property type="entry name" value="PDZ_sf"/>
</dbReference>
<dbReference type="InterPro" id="IPR001251">
    <property type="entry name" value="CRAL-TRIO_dom"/>
</dbReference>
<dbReference type="CDD" id="cd00170">
    <property type="entry name" value="SEC14"/>
    <property type="match status" value="1"/>
</dbReference>
<dbReference type="SUPFAM" id="SSF52087">
    <property type="entry name" value="CRAL/TRIO domain"/>
    <property type="match status" value="1"/>
</dbReference>
<gene>
    <name evidence="3" type="ORF">TrST_g6164</name>
</gene>
<evidence type="ECO:0000313" key="4">
    <source>
        <dbReference type="Proteomes" id="UP001165085"/>
    </source>
</evidence>
<comment type="caution">
    <text evidence="3">The sequence shown here is derived from an EMBL/GenBank/DDBJ whole genome shotgun (WGS) entry which is preliminary data.</text>
</comment>
<proteinExistence type="predicted"/>
<dbReference type="InterPro" id="IPR052578">
    <property type="entry name" value="PI_Transfer_CRAL-TRIO"/>
</dbReference>
<evidence type="ECO:0008006" key="5">
    <source>
        <dbReference type="Google" id="ProtNLM"/>
    </source>
</evidence>
<organism evidence="3 4">
    <name type="scientific">Triparma strigata</name>
    <dbReference type="NCBI Taxonomy" id="1606541"/>
    <lineage>
        <taxon>Eukaryota</taxon>
        <taxon>Sar</taxon>
        <taxon>Stramenopiles</taxon>
        <taxon>Ochrophyta</taxon>
        <taxon>Bolidophyceae</taxon>
        <taxon>Parmales</taxon>
        <taxon>Triparmaceae</taxon>
        <taxon>Triparma</taxon>
    </lineage>
</organism>
<dbReference type="InterPro" id="IPR001478">
    <property type="entry name" value="PDZ"/>
</dbReference>
<evidence type="ECO:0000313" key="3">
    <source>
        <dbReference type="EMBL" id="GMH88123.1"/>
    </source>
</evidence>
<dbReference type="OrthoDB" id="37577at2759"/>
<reference evidence="4" key="1">
    <citation type="journal article" date="2023" name="Commun. Biol.">
        <title>Genome analysis of Parmales, the sister group of diatoms, reveals the evolutionary specialization of diatoms from phago-mixotrophs to photoautotrophs.</title>
        <authorList>
            <person name="Ban H."/>
            <person name="Sato S."/>
            <person name="Yoshikawa S."/>
            <person name="Yamada K."/>
            <person name="Nakamura Y."/>
            <person name="Ichinomiya M."/>
            <person name="Sato N."/>
            <person name="Blanc-Mathieu R."/>
            <person name="Endo H."/>
            <person name="Kuwata A."/>
            <person name="Ogata H."/>
        </authorList>
    </citation>
    <scope>NUCLEOTIDE SEQUENCE [LARGE SCALE GENOMIC DNA]</scope>
    <source>
        <strain evidence="4">NIES 3701</strain>
    </source>
</reference>
<feature type="domain" description="CRAL-TRIO" evidence="2">
    <location>
        <begin position="227"/>
        <end position="407"/>
    </location>
</feature>
<dbReference type="Proteomes" id="UP001165085">
    <property type="component" value="Unassembled WGS sequence"/>
</dbReference>
<dbReference type="InterPro" id="IPR036273">
    <property type="entry name" value="CRAL/TRIO_N_dom_sf"/>
</dbReference>
<dbReference type="Gene3D" id="3.40.525.10">
    <property type="entry name" value="CRAL-TRIO lipid binding domain"/>
    <property type="match status" value="1"/>
</dbReference>
<keyword evidence="4" id="KW-1185">Reference proteome</keyword>
<dbReference type="PANTHER" id="PTHR45824:SF29">
    <property type="entry name" value="GH16843P"/>
    <property type="match status" value="1"/>
</dbReference>
<dbReference type="PANTHER" id="PTHR45824">
    <property type="entry name" value="GH16843P"/>
    <property type="match status" value="1"/>
</dbReference>
<dbReference type="GO" id="GO:0008526">
    <property type="term" value="F:phosphatidylinositol transfer activity"/>
    <property type="evidence" value="ECO:0007669"/>
    <property type="project" value="TreeGrafter"/>
</dbReference>